<keyword evidence="10" id="KW-1185">Reference proteome</keyword>
<dbReference type="GO" id="GO:0001732">
    <property type="term" value="P:formation of cytoplasmic translation initiation complex"/>
    <property type="evidence" value="ECO:0007669"/>
    <property type="project" value="UniProtKB-UniRule"/>
</dbReference>
<evidence type="ECO:0000256" key="2">
    <source>
        <dbReference type="ARBA" id="ARBA00022540"/>
    </source>
</evidence>
<dbReference type="Pfam" id="PF00076">
    <property type="entry name" value="RRM_1"/>
    <property type="match status" value="1"/>
</dbReference>
<feature type="region of interest" description="Disordered" evidence="7">
    <location>
        <begin position="1"/>
        <end position="36"/>
    </location>
</feature>
<dbReference type="InterPro" id="IPR034240">
    <property type="entry name" value="eIF3G_RRM"/>
</dbReference>
<dbReference type="AlphaFoldDB" id="A0AAW1PMR6"/>
<dbReference type="PIRSF" id="PIRSF037949">
    <property type="entry name" value="Transl_init_eIF-3_RNA-bind"/>
    <property type="match status" value="1"/>
</dbReference>
<dbReference type="GO" id="GO:0003723">
    <property type="term" value="F:RNA binding"/>
    <property type="evidence" value="ECO:0007669"/>
    <property type="project" value="UniProtKB-UniRule"/>
</dbReference>
<dbReference type="EMBL" id="JALJOQ010000011">
    <property type="protein sequence ID" value="KAK9811203.1"/>
    <property type="molecule type" value="Genomic_DNA"/>
</dbReference>
<organism evidence="9 10">
    <name type="scientific">Symbiochloris irregularis</name>
    <dbReference type="NCBI Taxonomy" id="706552"/>
    <lineage>
        <taxon>Eukaryota</taxon>
        <taxon>Viridiplantae</taxon>
        <taxon>Chlorophyta</taxon>
        <taxon>core chlorophytes</taxon>
        <taxon>Trebouxiophyceae</taxon>
        <taxon>Trebouxiales</taxon>
        <taxon>Trebouxiaceae</taxon>
        <taxon>Symbiochloris</taxon>
    </lineage>
</organism>
<keyword evidence="4 5" id="KW-0648">Protein biosynthesis</keyword>
<dbReference type="Gene3D" id="3.30.70.330">
    <property type="match status" value="1"/>
</dbReference>
<gene>
    <name evidence="9" type="ORF">WJX73_010137</name>
</gene>
<protein>
    <recommendedName>
        <fullName evidence="5">Eukaryotic translation initiation factor 3 subunit G</fullName>
        <shortName evidence="5">eIF3g</shortName>
    </recommendedName>
    <alternativeName>
        <fullName evidence="5">Eukaryotic translation initiation factor 3 RNA-binding subunit</fullName>
        <shortName evidence="5">eIF-3 RNA-binding subunit</shortName>
    </alternativeName>
    <alternativeName>
        <fullName evidence="5">Eukaryotic translation initiation factor 3 subunit 4</fullName>
    </alternativeName>
</protein>
<dbReference type="Proteomes" id="UP001465755">
    <property type="component" value="Unassembled WGS sequence"/>
</dbReference>
<dbReference type="GO" id="GO:0003743">
    <property type="term" value="F:translation initiation factor activity"/>
    <property type="evidence" value="ECO:0007669"/>
    <property type="project" value="UniProtKB-UniRule"/>
</dbReference>
<dbReference type="Pfam" id="PF12353">
    <property type="entry name" value="eIF3g"/>
    <property type="match status" value="1"/>
</dbReference>
<keyword evidence="3 6" id="KW-0694">RNA-binding</keyword>
<evidence type="ECO:0000256" key="6">
    <source>
        <dbReference type="PROSITE-ProRule" id="PRU00176"/>
    </source>
</evidence>
<proteinExistence type="inferred from homology"/>
<dbReference type="SMART" id="SM00360">
    <property type="entry name" value="RRM"/>
    <property type="match status" value="1"/>
</dbReference>
<dbReference type="GO" id="GO:0016282">
    <property type="term" value="C:eukaryotic 43S preinitiation complex"/>
    <property type="evidence" value="ECO:0007669"/>
    <property type="project" value="UniProtKB-UniRule"/>
</dbReference>
<comment type="similarity">
    <text evidence="5">Belongs to the eIF-3 subunit G family.</text>
</comment>
<accession>A0AAW1PMR6</accession>
<sequence length="285" mass="32535">MAATKMRWGDTLDDDDANDLPPSTETGPDARGFKTKVEYKRNDKGETVKVTTKTRIIKVEKKVYEVEKERRRWRRFGNALNEQEGESVTARALEEIPFDRVRQQKQTQEEKKQSLEQALQGHGRADKNAVIGNLKEVLYQRRMARQLAVARGDAPMPDKPPGEDDDVPGLPAAGKSGGFVPSVMRNRSAVGETMDMKRREENSVRVTNLSEDTREDDLKELFQPFGQISRIYIAYDRDTGENRGFAFVNFVMRDSAQKAIDKLDGWGYDNLILRVDWAQPRAERV</sequence>
<evidence type="ECO:0000313" key="9">
    <source>
        <dbReference type="EMBL" id="KAK9811203.1"/>
    </source>
</evidence>
<evidence type="ECO:0000259" key="8">
    <source>
        <dbReference type="PROSITE" id="PS50102"/>
    </source>
</evidence>
<name>A0AAW1PMR6_9CHLO</name>
<comment type="subcellular location">
    <subcellularLocation>
        <location evidence="5">Cytoplasm</location>
    </subcellularLocation>
</comment>
<evidence type="ECO:0000256" key="7">
    <source>
        <dbReference type="SAM" id="MobiDB-lite"/>
    </source>
</evidence>
<feature type="domain" description="RRM" evidence="8">
    <location>
        <begin position="202"/>
        <end position="280"/>
    </location>
</feature>
<feature type="compositionally biased region" description="Basic and acidic residues" evidence="7">
    <location>
        <begin position="104"/>
        <end position="114"/>
    </location>
</feature>
<dbReference type="PROSITE" id="PS50102">
    <property type="entry name" value="RRM"/>
    <property type="match status" value="1"/>
</dbReference>
<dbReference type="InterPro" id="IPR035979">
    <property type="entry name" value="RBD_domain_sf"/>
</dbReference>
<dbReference type="CDD" id="cd12408">
    <property type="entry name" value="RRM_eIF3G_like"/>
    <property type="match status" value="1"/>
</dbReference>
<dbReference type="InterPro" id="IPR000504">
    <property type="entry name" value="RRM_dom"/>
</dbReference>
<evidence type="ECO:0000256" key="4">
    <source>
        <dbReference type="ARBA" id="ARBA00022917"/>
    </source>
</evidence>
<evidence type="ECO:0000256" key="3">
    <source>
        <dbReference type="ARBA" id="ARBA00022884"/>
    </source>
</evidence>
<comment type="function">
    <text evidence="5">RNA-binding component of the eukaryotic translation initiation factor 3 (eIF-3) complex, which is involved in protein synthesis of a specialized repertoire of mRNAs and, together with other initiation factors, stimulates binding of mRNA and methionyl-tRNAi to the 40S ribosome. The eIF-3 complex specifically targets and initiates translation of a subset of mRNAs involved in cell proliferation. This subunit can bind 18S rRNA.</text>
</comment>
<dbReference type="GO" id="GO:0005852">
    <property type="term" value="C:eukaryotic translation initiation factor 3 complex"/>
    <property type="evidence" value="ECO:0007669"/>
    <property type="project" value="UniProtKB-UniRule"/>
</dbReference>
<evidence type="ECO:0000256" key="5">
    <source>
        <dbReference type="HAMAP-Rule" id="MF_03006"/>
    </source>
</evidence>
<dbReference type="HAMAP" id="MF_03006">
    <property type="entry name" value="eIF3g"/>
    <property type="match status" value="1"/>
</dbReference>
<dbReference type="InterPro" id="IPR024675">
    <property type="entry name" value="eIF3g_N"/>
</dbReference>
<dbReference type="InterPro" id="IPR017334">
    <property type="entry name" value="eIF3_g"/>
</dbReference>
<dbReference type="GO" id="GO:0033290">
    <property type="term" value="C:eukaryotic 48S preinitiation complex"/>
    <property type="evidence" value="ECO:0007669"/>
    <property type="project" value="UniProtKB-UniRule"/>
</dbReference>
<dbReference type="InterPro" id="IPR012677">
    <property type="entry name" value="Nucleotide-bd_a/b_plait_sf"/>
</dbReference>
<keyword evidence="2 5" id="KW-0396">Initiation factor</keyword>
<evidence type="ECO:0000313" key="10">
    <source>
        <dbReference type="Proteomes" id="UP001465755"/>
    </source>
</evidence>
<dbReference type="PANTHER" id="PTHR10352">
    <property type="entry name" value="EUKARYOTIC TRANSLATION INITIATION FACTOR 3 SUBUNIT G"/>
    <property type="match status" value="1"/>
</dbReference>
<dbReference type="SUPFAM" id="SSF54928">
    <property type="entry name" value="RNA-binding domain, RBD"/>
    <property type="match status" value="1"/>
</dbReference>
<comment type="subunit">
    <text evidence="5">Component of the eukaryotic translation initiation factor 3 (eIF-3) complex.</text>
</comment>
<evidence type="ECO:0000256" key="1">
    <source>
        <dbReference type="ARBA" id="ARBA00022490"/>
    </source>
</evidence>
<keyword evidence="1 5" id="KW-0963">Cytoplasm</keyword>
<feature type="region of interest" description="Disordered" evidence="7">
    <location>
        <begin position="104"/>
        <end position="123"/>
    </location>
</feature>
<comment type="caution">
    <text evidence="9">The sequence shown here is derived from an EMBL/GenBank/DDBJ whole genome shotgun (WGS) entry which is preliminary data.</text>
</comment>
<feature type="region of interest" description="Disordered" evidence="7">
    <location>
        <begin position="151"/>
        <end position="182"/>
    </location>
</feature>
<reference evidence="9 10" key="1">
    <citation type="journal article" date="2024" name="Nat. Commun.">
        <title>Phylogenomics reveals the evolutionary origins of lichenization in chlorophyte algae.</title>
        <authorList>
            <person name="Puginier C."/>
            <person name="Libourel C."/>
            <person name="Otte J."/>
            <person name="Skaloud P."/>
            <person name="Haon M."/>
            <person name="Grisel S."/>
            <person name="Petersen M."/>
            <person name="Berrin J.G."/>
            <person name="Delaux P.M."/>
            <person name="Dal Grande F."/>
            <person name="Keller J."/>
        </authorList>
    </citation>
    <scope>NUCLEOTIDE SEQUENCE [LARGE SCALE GENOMIC DNA]</scope>
    <source>
        <strain evidence="9 10">SAG 2036</strain>
    </source>
</reference>